<dbReference type="Proteomes" id="UP000184096">
    <property type="component" value="Chromosome I"/>
</dbReference>
<dbReference type="Pfam" id="PF07731">
    <property type="entry name" value="Cu-oxidase_2"/>
    <property type="match status" value="1"/>
</dbReference>
<evidence type="ECO:0000259" key="1">
    <source>
        <dbReference type="Pfam" id="PF00394"/>
    </source>
</evidence>
<dbReference type="RefSeq" id="WP_072824150.1">
    <property type="nucleotide sequence ID" value="NZ_LT670849.1"/>
</dbReference>
<keyword evidence="3" id="KW-0131">Cell cycle</keyword>
<dbReference type="GO" id="GO:0051301">
    <property type="term" value="P:cell division"/>
    <property type="evidence" value="ECO:0007669"/>
    <property type="project" value="UniProtKB-KW"/>
</dbReference>
<evidence type="ECO:0000313" key="4">
    <source>
        <dbReference type="Proteomes" id="UP000184096"/>
    </source>
</evidence>
<dbReference type="Gene3D" id="2.60.40.420">
    <property type="entry name" value="Cupredoxins - blue copper proteins"/>
    <property type="match status" value="2"/>
</dbReference>
<dbReference type="InterPro" id="IPR008972">
    <property type="entry name" value="Cupredoxin"/>
</dbReference>
<dbReference type="SUPFAM" id="SSF49503">
    <property type="entry name" value="Cupredoxins"/>
    <property type="match status" value="2"/>
</dbReference>
<keyword evidence="3" id="KW-0167">Capsid protein</keyword>
<gene>
    <name evidence="3" type="ORF">SAMN05444170_6444</name>
</gene>
<sequence>MSGSRSDHFFFRPNRRAVAAGLATAVVLGTDGTACAQQPPALRCKPDFLDLKDGQPATPIWSLGHQALRFKRGDRAEITCANDLPAPVALNWRGIDGAASAEPLLARPILKSSGSDGFQLQLRHAGTYLCDAALLGDGAARAMRALPLIVAENEPVTADRDEVVLIEGWRLKPDGSALAPGLDADGTTPVYTVNGQRTHDLSVRARERLRLRFINALPRNVVALKIEHHNVTIMALDGQPAEPFLARNGAFALAPGGRADVFVDITPNTGATPILMHDGEAAQPIAQLIMSGEAPIRSEALPMPGALPSNGLPTKLDLKSALRVDLAFGGDAKDWLPPMTFTATAAPAFRAKAGRAVVLSLTNRAPTTSTFHLHGHHFRHLDRLDDGWKPFWLDTIAIDAGQTQRVAFAAEYAGRWLLEAVEARWSAPRLLRWYSVD</sequence>
<protein>
    <submittedName>
        <fullName evidence="3">Multicopper oxidase with three cupredoxin domains (Includes cell division protein FtsP and spore coat protein CotA)</fullName>
    </submittedName>
</protein>
<dbReference type="InterPro" id="IPR011706">
    <property type="entry name" value="Cu-oxidase_C"/>
</dbReference>
<accession>A0A1M7USE2</accession>
<keyword evidence="4" id="KW-1185">Reference proteome</keyword>
<evidence type="ECO:0000259" key="2">
    <source>
        <dbReference type="Pfam" id="PF07731"/>
    </source>
</evidence>
<dbReference type="AlphaFoldDB" id="A0A1M7USE2"/>
<name>A0A1M7USE2_9BRAD</name>
<evidence type="ECO:0000313" key="3">
    <source>
        <dbReference type="EMBL" id="SHN85817.1"/>
    </source>
</evidence>
<dbReference type="GO" id="GO:0016491">
    <property type="term" value="F:oxidoreductase activity"/>
    <property type="evidence" value="ECO:0007669"/>
    <property type="project" value="InterPro"/>
</dbReference>
<keyword evidence="3" id="KW-0946">Virion</keyword>
<dbReference type="InterPro" id="IPR045087">
    <property type="entry name" value="Cu-oxidase_fam"/>
</dbReference>
<dbReference type="InterPro" id="IPR001117">
    <property type="entry name" value="Cu-oxidase_2nd"/>
</dbReference>
<proteinExistence type="predicted"/>
<keyword evidence="3" id="KW-0132">Cell division</keyword>
<feature type="domain" description="Plastocyanin-like" evidence="1">
    <location>
        <begin position="191"/>
        <end position="265"/>
    </location>
</feature>
<reference evidence="4" key="1">
    <citation type="submission" date="2016-11" db="EMBL/GenBank/DDBJ databases">
        <authorList>
            <person name="Varghese N."/>
            <person name="Submissions S."/>
        </authorList>
    </citation>
    <scope>NUCLEOTIDE SEQUENCE [LARGE SCALE GENOMIC DNA]</scope>
    <source>
        <strain evidence="4">GAS401</strain>
    </source>
</reference>
<dbReference type="EMBL" id="LT670849">
    <property type="protein sequence ID" value="SHN85817.1"/>
    <property type="molecule type" value="Genomic_DNA"/>
</dbReference>
<dbReference type="PANTHER" id="PTHR11709">
    <property type="entry name" value="MULTI-COPPER OXIDASE"/>
    <property type="match status" value="1"/>
</dbReference>
<dbReference type="OrthoDB" id="9757546at2"/>
<organism evidence="3 4">
    <name type="scientific">Bradyrhizobium erythrophlei</name>
    <dbReference type="NCBI Taxonomy" id="1437360"/>
    <lineage>
        <taxon>Bacteria</taxon>
        <taxon>Pseudomonadati</taxon>
        <taxon>Pseudomonadota</taxon>
        <taxon>Alphaproteobacteria</taxon>
        <taxon>Hyphomicrobiales</taxon>
        <taxon>Nitrobacteraceae</taxon>
        <taxon>Bradyrhizobium</taxon>
    </lineage>
</organism>
<dbReference type="Pfam" id="PF00394">
    <property type="entry name" value="Cu-oxidase"/>
    <property type="match status" value="1"/>
</dbReference>
<dbReference type="GO" id="GO:0005507">
    <property type="term" value="F:copper ion binding"/>
    <property type="evidence" value="ECO:0007669"/>
    <property type="project" value="InterPro"/>
</dbReference>
<feature type="domain" description="Plastocyanin-like" evidence="2">
    <location>
        <begin position="330"/>
        <end position="418"/>
    </location>
</feature>